<reference evidence="2" key="1">
    <citation type="submission" date="2020-10" db="EMBL/GenBank/DDBJ databases">
        <authorList>
            <person name="Castelo-Branco R."/>
            <person name="Eusebio N."/>
            <person name="Adriana R."/>
            <person name="Vieira A."/>
            <person name="Brugerolle De Fraissinette N."/>
            <person name="Rezende De Castro R."/>
            <person name="Schneider M.P."/>
            <person name="Vasconcelos V."/>
            <person name="Leao P.N."/>
        </authorList>
    </citation>
    <scope>NUCLEOTIDE SEQUENCE</scope>
    <source>
        <strain evidence="2">LEGE 11480</strain>
    </source>
</reference>
<evidence type="ECO:0000313" key="2">
    <source>
        <dbReference type="EMBL" id="MBE9031020.1"/>
    </source>
</evidence>
<dbReference type="PANTHER" id="PTHR22916:SF3">
    <property type="entry name" value="UDP-GLCNAC:BETAGAL BETA-1,3-N-ACETYLGLUCOSAMINYLTRANSFERASE-LIKE PROTEIN 1"/>
    <property type="match status" value="1"/>
</dbReference>
<sequence length="343" mass="38453">MQPLVSILIPAYNAAEWIEQTIHSALAQTWKNIEIIIVDDGSSDNTLTLAKAFEQDSRIQVFSQPNQGATVARNQAFQHSSGEFIQFLDADDLLDAGKIAAQMQILLRAENNCIASGAWARFYRDPQEAQFEPEALWQDMQPVDWLIAAWSDNLMMHPAAWLVPRAIAEAAGPWNEQLSLNDDGEYFCRVILASQAVKFCGEAKSYYRSGLLGSLSDQKSDKAYLSGYKAIDLAGQALFAVEDSDRTRQIIATLFQRFVYECYPNVPNLRHQATARIKQLGGSSLKATGSPLFEKLAEWLGWRLAKRIQQIIYAIGYRRWLVHLRRQKADLPSTSSISTPAHG</sequence>
<organism evidence="2 3">
    <name type="scientific">Romeriopsis navalis LEGE 11480</name>
    <dbReference type="NCBI Taxonomy" id="2777977"/>
    <lineage>
        <taxon>Bacteria</taxon>
        <taxon>Bacillati</taxon>
        <taxon>Cyanobacteriota</taxon>
        <taxon>Cyanophyceae</taxon>
        <taxon>Leptolyngbyales</taxon>
        <taxon>Leptolyngbyaceae</taxon>
        <taxon>Romeriopsis</taxon>
        <taxon>Romeriopsis navalis</taxon>
    </lineage>
</organism>
<proteinExistence type="predicted"/>
<dbReference type="EMBL" id="JADEXQ010000050">
    <property type="protein sequence ID" value="MBE9031020.1"/>
    <property type="molecule type" value="Genomic_DNA"/>
</dbReference>
<evidence type="ECO:0000313" key="3">
    <source>
        <dbReference type="Proteomes" id="UP000625316"/>
    </source>
</evidence>
<gene>
    <name evidence="2" type="ORF">IQ266_14900</name>
</gene>
<name>A0A928VMG3_9CYAN</name>
<dbReference type="InterPro" id="IPR029044">
    <property type="entry name" value="Nucleotide-diphossugar_trans"/>
</dbReference>
<dbReference type="SUPFAM" id="SSF53448">
    <property type="entry name" value="Nucleotide-diphospho-sugar transferases"/>
    <property type="match status" value="1"/>
</dbReference>
<evidence type="ECO:0000259" key="1">
    <source>
        <dbReference type="Pfam" id="PF00535"/>
    </source>
</evidence>
<dbReference type="Proteomes" id="UP000625316">
    <property type="component" value="Unassembled WGS sequence"/>
</dbReference>
<dbReference type="Gene3D" id="3.90.550.10">
    <property type="entry name" value="Spore Coat Polysaccharide Biosynthesis Protein SpsA, Chain A"/>
    <property type="match status" value="1"/>
</dbReference>
<keyword evidence="3" id="KW-1185">Reference proteome</keyword>
<dbReference type="Pfam" id="PF00535">
    <property type="entry name" value="Glycos_transf_2"/>
    <property type="match status" value="1"/>
</dbReference>
<dbReference type="PANTHER" id="PTHR22916">
    <property type="entry name" value="GLYCOSYLTRANSFERASE"/>
    <property type="match status" value="1"/>
</dbReference>
<dbReference type="AlphaFoldDB" id="A0A928VMG3"/>
<dbReference type="InterPro" id="IPR001173">
    <property type="entry name" value="Glyco_trans_2-like"/>
</dbReference>
<protein>
    <submittedName>
        <fullName evidence="2">Glycosyltransferase family 2 protein</fullName>
    </submittedName>
</protein>
<dbReference type="GO" id="GO:0016758">
    <property type="term" value="F:hexosyltransferase activity"/>
    <property type="evidence" value="ECO:0007669"/>
    <property type="project" value="UniProtKB-ARBA"/>
</dbReference>
<dbReference type="RefSeq" id="WP_264325851.1">
    <property type="nucleotide sequence ID" value="NZ_JADEXQ010000050.1"/>
</dbReference>
<feature type="domain" description="Glycosyltransferase 2-like" evidence="1">
    <location>
        <begin position="6"/>
        <end position="123"/>
    </location>
</feature>
<dbReference type="CDD" id="cd00761">
    <property type="entry name" value="Glyco_tranf_GTA_type"/>
    <property type="match status" value="1"/>
</dbReference>
<accession>A0A928VMG3</accession>
<comment type="caution">
    <text evidence="2">The sequence shown here is derived from an EMBL/GenBank/DDBJ whole genome shotgun (WGS) entry which is preliminary data.</text>
</comment>